<reference evidence="2 3" key="1">
    <citation type="submission" date="2018-10" db="EMBL/GenBank/DDBJ databases">
        <title>Fifty Aureobasidium pullulans genomes reveal a recombining polyextremotolerant generalist.</title>
        <authorList>
            <person name="Gostincar C."/>
            <person name="Turk M."/>
            <person name="Zajc J."/>
            <person name="Gunde-Cimerman N."/>
        </authorList>
    </citation>
    <scope>NUCLEOTIDE SEQUENCE [LARGE SCALE GENOMIC DNA]</scope>
    <source>
        <strain evidence="2 3">EXF-3863</strain>
    </source>
</reference>
<dbReference type="AlphaFoldDB" id="A0A4S9SS34"/>
<name>A0A4S9SS34_AURPU</name>
<feature type="non-terminal residue" evidence="2">
    <location>
        <position position="1"/>
    </location>
</feature>
<accession>A0A4S9SS34</accession>
<evidence type="ECO:0000313" key="2">
    <source>
        <dbReference type="EMBL" id="THZ14660.1"/>
    </source>
</evidence>
<evidence type="ECO:0000313" key="3">
    <source>
        <dbReference type="Proteomes" id="UP000308005"/>
    </source>
</evidence>
<comment type="caution">
    <text evidence="2">The sequence shown here is derived from an EMBL/GenBank/DDBJ whole genome shotgun (WGS) entry which is preliminary data.</text>
</comment>
<feature type="compositionally biased region" description="Low complexity" evidence="1">
    <location>
        <begin position="107"/>
        <end position="143"/>
    </location>
</feature>
<dbReference type="Proteomes" id="UP000308005">
    <property type="component" value="Unassembled WGS sequence"/>
</dbReference>
<feature type="compositionally biased region" description="Low complexity" evidence="1">
    <location>
        <begin position="63"/>
        <end position="78"/>
    </location>
</feature>
<feature type="compositionally biased region" description="Basic and acidic residues" evidence="1">
    <location>
        <begin position="153"/>
        <end position="165"/>
    </location>
</feature>
<proteinExistence type="predicted"/>
<organism evidence="2 3">
    <name type="scientific">Aureobasidium pullulans</name>
    <name type="common">Black yeast</name>
    <name type="synonym">Pullularia pullulans</name>
    <dbReference type="NCBI Taxonomy" id="5580"/>
    <lineage>
        <taxon>Eukaryota</taxon>
        <taxon>Fungi</taxon>
        <taxon>Dikarya</taxon>
        <taxon>Ascomycota</taxon>
        <taxon>Pezizomycotina</taxon>
        <taxon>Dothideomycetes</taxon>
        <taxon>Dothideomycetidae</taxon>
        <taxon>Dothideales</taxon>
        <taxon>Saccotheciaceae</taxon>
        <taxon>Aureobasidium</taxon>
    </lineage>
</organism>
<dbReference type="EMBL" id="QZBM01000407">
    <property type="protein sequence ID" value="THZ14660.1"/>
    <property type="molecule type" value="Genomic_DNA"/>
</dbReference>
<protein>
    <submittedName>
        <fullName evidence="2">Uncharacterized protein</fullName>
    </submittedName>
</protein>
<feature type="compositionally biased region" description="Polar residues" evidence="1">
    <location>
        <begin position="79"/>
        <end position="89"/>
    </location>
</feature>
<feature type="region of interest" description="Disordered" evidence="1">
    <location>
        <begin position="50"/>
        <end position="171"/>
    </location>
</feature>
<evidence type="ECO:0000256" key="1">
    <source>
        <dbReference type="SAM" id="MobiDB-lite"/>
    </source>
</evidence>
<gene>
    <name evidence="2" type="ORF">D6C91_07185</name>
</gene>
<sequence>FCAYLTFPYNNLSHRITKRNRSRRAVDPSPIANMADYNEEEDLFADLYEGDDAAPSAPPAAPAPATTTVETAAADQTDSIAVSSEQAPTSEPIANGSNVAAEPQSYGNDGWNDQQQQQQQQGQQNWDYNNNQNQGNDYAGAQQMNHNGGGGDDDYKPIGIKEDGKYYTNKT</sequence>